<reference evidence="2" key="1">
    <citation type="journal article" date="2019" name="Int. J. Syst. Evol. Microbiol.">
        <title>The Global Catalogue of Microorganisms (GCM) 10K type strain sequencing project: providing services to taxonomists for standard genome sequencing and annotation.</title>
        <authorList>
            <consortium name="The Broad Institute Genomics Platform"/>
            <consortium name="The Broad Institute Genome Sequencing Center for Infectious Disease"/>
            <person name="Wu L."/>
            <person name="Ma J."/>
        </authorList>
    </citation>
    <scope>NUCLEOTIDE SEQUENCE [LARGE SCALE GENOMIC DNA]</scope>
    <source>
        <strain evidence="2">KCTC 23984</strain>
    </source>
</reference>
<evidence type="ECO:0000313" key="1">
    <source>
        <dbReference type="EMBL" id="MFD3003900.1"/>
    </source>
</evidence>
<keyword evidence="2" id="KW-1185">Reference proteome</keyword>
<name>A0ABW6C1D7_9BACT</name>
<organism evidence="1 2">
    <name type="scientific">Pontibacter toksunensis</name>
    <dbReference type="NCBI Taxonomy" id="1332631"/>
    <lineage>
        <taxon>Bacteria</taxon>
        <taxon>Pseudomonadati</taxon>
        <taxon>Bacteroidota</taxon>
        <taxon>Cytophagia</taxon>
        <taxon>Cytophagales</taxon>
        <taxon>Hymenobacteraceae</taxon>
        <taxon>Pontibacter</taxon>
    </lineage>
</organism>
<sequence>MHTTVFKFEEGSPYINSKRPVGLEIQNRLLWQAMRLSRSGKRIFRDGIIVYTPIPAYLKGPTILEVYWDFVSPEEYGE</sequence>
<protein>
    <submittedName>
        <fullName evidence="1">Uncharacterized protein</fullName>
    </submittedName>
</protein>
<gene>
    <name evidence="1" type="ORF">ACFS7Z_26325</name>
</gene>
<dbReference type="EMBL" id="JBHUOX010000051">
    <property type="protein sequence ID" value="MFD3003900.1"/>
    <property type="molecule type" value="Genomic_DNA"/>
</dbReference>
<proteinExistence type="predicted"/>
<accession>A0ABW6C1D7</accession>
<evidence type="ECO:0000313" key="2">
    <source>
        <dbReference type="Proteomes" id="UP001597641"/>
    </source>
</evidence>
<dbReference type="Proteomes" id="UP001597641">
    <property type="component" value="Unassembled WGS sequence"/>
</dbReference>
<comment type="caution">
    <text evidence="1">The sequence shown here is derived from an EMBL/GenBank/DDBJ whole genome shotgun (WGS) entry which is preliminary data.</text>
</comment>